<reference evidence="1" key="1">
    <citation type="submission" date="2021-06" db="EMBL/GenBank/DDBJ databases">
        <authorList>
            <person name="Kallberg Y."/>
            <person name="Tangrot J."/>
            <person name="Rosling A."/>
        </authorList>
    </citation>
    <scope>NUCLEOTIDE SEQUENCE</scope>
    <source>
        <strain evidence="1">IL203A</strain>
    </source>
</reference>
<feature type="non-terminal residue" evidence="1">
    <location>
        <position position="1"/>
    </location>
</feature>
<organism evidence="1 2">
    <name type="scientific">Dentiscutata heterogama</name>
    <dbReference type="NCBI Taxonomy" id="1316150"/>
    <lineage>
        <taxon>Eukaryota</taxon>
        <taxon>Fungi</taxon>
        <taxon>Fungi incertae sedis</taxon>
        <taxon>Mucoromycota</taxon>
        <taxon>Glomeromycotina</taxon>
        <taxon>Glomeromycetes</taxon>
        <taxon>Diversisporales</taxon>
        <taxon>Gigasporaceae</taxon>
        <taxon>Dentiscutata</taxon>
    </lineage>
</organism>
<dbReference type="Proteomes" id="UP000789702">
    <property type="component" value="Unassembled WGS sequence"/>
</dbReference>
<dbReference type="EMBL" id="CAJVPU010053492">
    <property type="protein sequence ID" value="CAG8765283.1"/>
    <property type="molecule type" value="Genomic_DNA"/>
</dbReference>
<accession>A0ACA9QUW1</accession>
<sequence length="86" mass="9831">KYFRRNERLRGRTDGGHKIYFNNTPILESIDNQMLNRSFNSQMLDSIDNIQRIDAKIGDYVIVIPTSTTGATLFGIPIAKSSIHQF</sequence>
<proteinExistence type="predicted"/>
<comment type="caution">
    <text evidence="1">The sequence shown here is derived from an EMBL/GenBank/DDBJ whole genome shotgun (WGS) entry which is preliminary data.</text>
</comment>
<evidence type="ECO:0000313" key="1">
    <source>
        <dbReference type="EMBL" id="CAG8765283.1"/>
    </source>
</evidence>
<name>A0ACA9QUW1_9GLOM</name>
<gene>
    <name evidence="1" type="ORF">DHETER_LOCUS15526</name>
</gene>
<protein>
    <submittedName>
        <fullName evidence="1">15030_t:CDS:1</fullName>
    </submittedName>
</protein>
<feature type="non-terminal residue" evidence="1">
    <location>
        <position position="86"/>
    </location>
</feature>
<keyword evidence="2" id="KW-1185">Reference proteome</keyword>
<evidence type="ECO:0000313" key="2">
    <source>
        <dbReference type="Proteomes" id="UP000789702"/>
    </source>
</evidence>